<evidence type="ECO:0000313" key="5">
    <source>
        <dbReference type="Proteomes" id="UP001501920"/>
    </source>
</evidence>
<reference evidence="4 5" key="1">
    <citation type="submission" date="2020-10" db="EMBL/GenBank/DDBJ databases">
        <title>Pygocentrus nattereri (red-bellied piranha) genome, fPygNat1, primary haplotype.</title>
        <authorList>
            <person name="Myers G."/>
            <person name="Meyer A."/>
            <person name="Karagic N."/>
            <person name="Pippel M."/>
            <person name="Winkler S."/>
            <person name="Tracey A."/>
            <person name="Wood J."/>
            <person name="Formenti G."/>
            <person name="Howe K."/>
            <person name="Fedrigo O."/>
            <person name="Jarvis E.D."/>
        </authorList>
    </citation>
    <scope>NUCLEOTIDE SEQUENCE [LARGE SCALE GENOMIC DNA]</scope>
</reference>
<dbReference type="RefSeq" id="XP_017574461.1">
    <property type="nucleotide sequence ID" value="XM_017718972.2"/>
</dbReference>
<name>A0AAR2J0B9_PYGNA</name>
<dbReference type="Pfam" id="PF13927">
    <property type="entry name" value="Ig_3"/>
    <property type="match status" value="1"/>
</dbReference>
<evidence type="ECO:0000259" key="3">
    <source>
        <dbReference type="PROSITE" id="PS50835"/>
    </source>
</evidence>
<feature type="chain" id="PRO_5043871123" evidence="2">
    <location>
        <begin position="21"/>
        <end position="331"/>
    </location>
</feature>
<accession>A0AAR2J0B9</accession>
<feature type="transmembrane region" description="Helical" evidence="1">
    <location>
        <begin position="301"/>
        <end position="321"/>
    </location>
</feature>
<dbReference type="GeneID" id="108440206"/>
<evidence type="ECO:0000256" key="2">
    <source>
        <dbReference type="SAM" id="SignalP"/>
    </source>
</evidence>
<keyword evidence="5" id="KW-1185">Reference proteome</keyword>
<dbReference type="InterPro" id="IPR003599">
    <property type="entry name" value="Ig_sub"/>
</dbReference>
<dbReference type="Pfam" id="PF07679">
    <property type="entry name" value="I-set"/>
    <property type="match status" value="1"/>
</dbReference>
<sequence>MLLSALRLACLSTCFLLLTADMDPIVLTPPRVVVAYEAPASANCSTNLTHLGMGWEAPLGPVDMNDDVNQLTWKVDSLTEWNIKPFCFVNVNPSYQAKKILEVIVYKVPDSVSIRLNDMGQVTEGRTYELLCDIKSIAPLKNLVVKWYKGKTVINSDLSNETDTTPKNKLAKLSISPNRRDNGAQYSCEAQLELGADGPQPPPTKKSEPLSVNVYYSPKFSRSVETLNQTNKEITLDCTVEANPPPEYTWSTPTQDEKSNKAVLSVPALRSGTYNCTASNKYGSSVKQFIIVQKSRDRTTFWAILGSGLALAFVLIVGYVISRSVSSNSVV</sequence>
<reference evidence="4" key="2">
    <citation type="submission" date="2025-08" db="UniProtKB">
        <authorList>
            <consortium name="Ensembl"/>
        </authorList>
    </citation>
    <scope>IDENTIFICATION</scope>
</reference>
<keyword evidence="1" id="KW-1133">Transmembrane helix</keyword>
<organism evidence="4 5">
    <name type="scientific">Pygocentrus nattereri</name>
    <name type="common">Red-bellied piranha</name>
    <dbReference type="NCBI Taxonomy" id="42514"/>
    <lineage>
        <taxon>Eukaryota</taxon>
        <taxon>Metazoa</taxon>
        <taxon>Chordata</taxon>
        <taxon>Craniata</taxon>
        <taxon>Vertebrata</taxon>
        <taxon>Euteleostomi</taxon>
        <taxon>Actinopterygii</taxon>
        <taxon>Neopterygii</taxon>
        <taxon>Teleostei</taxon>
        <taxon>Ostariophysi</taxon>
        <taxon>Characiformes</taxon>
        <taxon>Characoidei</taxon>
        <taxon>Pygocentrus</taxon>
    </lineage>
</organism>
<dbReference type="InterPro" id="IPR007110">
    <property type="entry name" value="Ig-like_dom"/>
</dbReference>
<dbReference type="GO" id="GO:0007155">
    <property type="term" value="P:cell adhesion"/>
    <property type="evidence" value="ECO:0007669"/>
    <property type="project" value="InterPro"/>
</dbReference>
<dbReference type="GeneTree" id="ENSGT00940000159005"/>
<dbReference type="SUPFAM" id="SSF48726">
    <property type="entry name" value="Immunoglobulin"/>
    <property type="match status" value="2"/>
</dbReference>
<dbReference type="InterPro" id="IPR047012">
    <property type="entry name" value="ICAM_VCAM"/>
</dbReference>
<feature type="domain" description="Ig-like" evidence="3">
    <location>
        <begin position="109"/>
        <end position="211"/>
    </location>
</feature>
<dbReference type="InterPro" id="IPR003598">
    <property type="entry name" value="Ig_sub2"/>
</dbReference>
<dbReference type="GO" id="GO:0005178">
    <property type="term" value="F:integrin binding"/>
    <property type="evidence" value="ECO:0007669"/>
    <property type="project" value="InterPro"/>
</dbReference>
<protein>
    <submittedName>
        <fullName evidence="4">Sc:d0202</fullName>
    </submittedName>
</protein>
<dbReference type="PANTHER" id="PTHR13771:SF9">
    <property type="entry name" value="INTERCELLULAR ADHESION MOLECULE 5"/>
    <property type="match status" value="1"/>
</dbReference>
<dbReference type="CDD" id="cd00096">
    <property type="entry name" value="Ig"/>
    <property type="match status" value="1"/>
</dbReference>
<dbReference type="Proteomes" id="UP001501920">
    <property type="component" value="Chromosome 27"/>
</dbReference>
<proteinExistence type="predicted"/>
<dbReference type="PROSITE" id="PS50835">
    <property type="entry name" value="IG_LIKE"/>
    <property type="match status" value="2"/>
</dbReference>
<evidence type="ECO:0000313" key="4">
    <source>
        <dbReference type="Ensembl" id="ENSPNAP00000043757.1"/>
    </source>
</evidence>
<feature type="domain" description="Ig-like" evidence="3">
    <location>
        <begin position="218"/>
        <end position="292"/>
    </location>
</feature>
<dbReference type="PANTHER" id="PTHR13771">
    <property type="entry name" value="INTERCELLULAR ADHESION MOLECULE"/>
    <property type="match status" value="1"/>
</dbReference>
<dbReference type="SMART" id="SM00408">
    <property type="entry name" value="IGc2"/>
    <property type="match status" value="2"/>
</dbReference>
<dbReference type="SMART" id="SM00409">
    <property type="entry name" value="IG"/>
    <property type="match status" value="2"/>
</dbReference>
<keyword evidence="2" id="KW-0732">Signal</keyword>
<evidence type="ECO:0000256" key="1">
    <source>
        <dbReference type="SAM" id="Phobius"/>
    </source>
</evidence>
<dbReference type="InterPro" id="IPR013098">
    <property type="entry name" value="Ig_I-set"/>
</dbReference>
<keyword evidence="1" id="KW-0472">Membrane</keyword>
<dbReference type="Gene3D" id="2.60.40.10">
    <property type="entry name" value="Immunoglobulins"/>
    <property type="match status" value="3"/>
</dbReference>
<dbReference type="Ensembl" id="ENSPNAT00000081225.1">
    <property type="protein sequence ID" value="ENSPNAP00000043757.1"/>
    <property type="gene ID" value="ENSPNAG00000037769.1"/>
</dbReference>
<dbReference type="InterPro" id="IPR036179">
    <property type="entry name" value="Ig-like_dom_sf"/>
</dbReference>
<feature type="signal peptide" evidence="2">
    <location>
        <begin position="1"/>
        <end position="20"/>
    </location>
</feature>
<keyword evidence="1" id="KW-0812">Transmembrane</keyword>
<dbReference type="AlphaFoldDB" id="A0AAR2J0B9"/>
<reference evidence="4" key="3">
    <citation type="submission" date="2025-09" db="UniProtKB">
        <authorList>
            <consortium name="Ensembl"/>
        </authorList>
    </citation>
    <scope>IDENTIFICATION</scope>
</reference>
<dbReference type="InterPro" id="IPR013783">
    <property type="entry name" value="Ig-like_fold"/>
</dbReference>